<proteinExistence type="predicted"/>
<dbReference type="Gene3D" id="3.40.50.150">
    <property type="entry name" value="Vaccinia Virus protein VP39"/>
    <property type="match status" value="1"/>
</dbReference>
<organism evidence="3 4">
    <name type="scientific">Streptomyces axinellae</name>
    <dbReference type="NCBI Taxonomy" id="552788"/>
    <lineage>
        <taxon>Bacteria</taxon>
        <taxon>Bacillati</taxon>
        <taxon>Actinomycetota</taxon>
        <taxon>Actinomycetes</taxon>
        <taxon>Kitasatosporales</taxon>
        <taxon>Streptomycetaceae</taxon>
        <taxon>Streptomyces</taxon>
    </lineage>
</organism>
<evidence type="ECO:0000259" key="2">
    <source>
        <dbReference type="Pfam" id="PF08242"/>
    </source>
</evidence>
<accession>A0ABN3QWW6</accession>
<feature type="domain" description="Methyltransferase type 12" evidence="2">
    <location>
        <begin position="80"/>
        <end position="177"/>
    </location>
</feature>
<dbReference type="EMBL" id="BAAARJ010000028">
    <property type="protein sequence ID" value="GAA2636904.1"/>
    <property type="molecule type" value="Genomic_DNA"/>
</dbReference>
<feature type="region of interest" description="Disordered" evidence="1">
    <location>
        <begin position="1"/>
        <end position="40"/>
    </location>
</feature>
<dbReference type="PANTHER" id="PTHR43861:SF1">
    <property type="entry name" value="TRANS-ACONITATE 2-METHYLTRANSFERASE"/>
    <property type="match status" value="1"/>
</dbReference>
<name>A0ABN3QWW6_9ACTN</name>
<dbReference type="CDD" id="cd02440">
    <property type="entry name" value="AdoMet_MTases"/>
    <property type="match status" value="1"/>
</dbReference>
<keyword evidence="4" id="KW-1185">Reference proteome</keyword>
<dbReference type="InterPro" id="IPR013217">
    <property type="entry name" value="Methyltransf_12"/>
</dbReference>
<evidence type="ECO:0000313" key="3">
    <source>
        <dbReference type="EMBL" id="GAA2636904.1"/>
    </source>
</evidence>
<evidence type="ECO:0000313" key="4">
    <source>
        <dbReference type="Proteomes" id="UP001501447"/>
    </source>
</evidence>
<evidence type="ECO:0000256" key="1">
    <source>
        <dbReference type="SAM" id="MobiDB-lite"/>
    </source>
</evidence>
<comment type="caution">
    <text evidence="3">The sequence shown here is derived from an EMBL/GenBank/DDBJ whole genome shotgun (WGS) entry which is preliminary data.</text>
</comment>
<dbReference type="Proteomes" id="UP001501447">
    <property type="component" value="Unassembled WGS sequence"/>
</dbReference>
<reference evidence="3 4" key="1">
    <citation type="journal article" date="2019" name="Int. J. Syst. Evol. Microbiol.">
        <title>The Global Catalogue of Microorganisms (GCM) 10K type strain sequencing project: providing services to taxonomists for standard genome sequencing and annotation.</title>
        <authorList>
            <consortium name="The Broad Institute Genomics Platform"/>
            <consortium name="The Broad Institute Genome Sequencing Center for Infectious Disease"/>
            <person name="Wu L."/>
            <person name="Ma J."/>
        </authorList>
    </citation>
    <scope>NUCLEOTIDE SEQUENCE [LARGE SCALE GENOMIC DNA]</scope>
    <source>
        <strain evidence="3 4">JCM 16373</strain>
    </source>
</reference>
<dbReference type="GO" id="GO:0008168">
    <property type="term" value="F:methyltransferase activity"/>
    <property type="evidence" value="ECO:0007669"/>
    <property type="project" value="UniProtKB-KW"/>
</dbReference>
<dbReference type="RefSeq" id="WP_344570377.1">
    <property type="nucleotide sequence ID" value="NZ_BAAARJ010000028.1"/>
</dbReference>
<feature type="compositionally biased region" description="Basic and acidic residues" evidence="1">
    <location>
        <begin position="1"/>
        <end position="12"/>
    </location>
</feature>
<dbReference type="SUPFAM" id="SSF53335">
    <property type="entry name" value="S-adenosyl-L-methionine-dependent methyltransferases"/>
    <property type="match status" value="1"/>
</dbReference>
<dbReference type="Pfam" id="PF08242">
    <property type="entry name" value="Methyltransf_12"/>
    <property type="match status" value="1"/>
</dbReference>
<protein>
    <submittedName>
        <fullName evidence="3">Class I SAM-dependent methyltransferase</fullName>
    </submittedName>
</protein>
<gene>
    <name evidence="3" type="ORF">GCM10009863_61890</name>
</gene>
<keyword evidence="3" id="KW-0808">Transferase</keyword>
<sequence length="317" mass="33769">MSPHPHGHDQGHGHGQGHGHAQKDPSHSHSHGADGSSAEPDWEALAAHLEREAELSMPFLEEAAAWLHDLTGRHDVTRVLDLGSGPGVTTTALAHAFPGAETVAVDGAAGLLDRARARARREGLADRVTVREAELPADLPELGTAELIWTSNVVHHLGDQRAALETMAGALRPGGVLAVREGGLPTRFLPRDIGLGRPGLQARMDAVQEDWFATMRAELPGHVRTVEDWPALLAAAGLAPTGSRTFLTDLPAPLDPAARAHVRDRLERARDTFADALSAEDLETLDTLLDDNCADGIARRADVFFLTATTVHTAVRA</sequence>
<dbReference type="PANTHER" id="PTHR43861">
    <property type="entry name" value="TRANS-ACONITATE 2-METHYLTRANSFERASE-RELATED"/>
    <property type="match status" value="1"/>
</dbReference>
<keyword evidence="3" id="KW-0489">Methyltransferase</keyword>
<dbReference type="GO" id="GO:0032259">
    <property type="term" value="P:methylation"/>
    <property type="evidence" value="ECO:0007669"/>
    <property type="project" value="UniProtKB-KW"/>
</dbReference>
<dbReference type="InterPro" id="IPR029063">
    <property type="entry name" value="SAM-dependent_MTases_sf"/>
</dbReference>